<dbReference type="PIRSF" id="PIRSF000077">
    <property type="entry name" value="Thioredoxin"/>
    <property type="match status" value="1"/>
</dbReference>
<dbReference type="PANTHER" id="PTHR45663">
    <property type="entry name" value="GEO12009P1"/>
    <property type="match status" value="1"/>
</dbReference>
<comment type="caution">
    <text evidence="11">The sequence shown here is derived from an EMBL/GenBank/DDBJ whole genome shotgun (WGS) entry which is preliminary data.</text>
</comment>
<dbReference type="NCBIfam" id="TIGR01068">
    <property type="entry name" value="thioredoxin"/>
    <property type="match status" value="1"/>
</dbReference>
<keyword evidence="3" id="KW-0249">Electron transport</keyword>
<feature type="domain" description="Thioredoxin" evidence="10">
    <location>
        <begin position="1"/>
        <end position="105"/>
    </location>
</feature>
<dbReference type="InterPro" id="IPR017937">
    <property type="entry name" value="Thioredoxin_CS"/>
</dbReference>
<evidence type="ECO:0000256" key="1">
    <source>
        <dbReference type="ARBA" id="ARBA00008987"/>
    </source>
</evidence>
<sequence length="105" mass="11926">MKAIENNQQFTAVLSEGKPIVLDFYADWCGPCQTLLPIVEKLSTEYNGKVEVRKVNVDQNNELAARFKVRNIPALFFIKDSKIVDQLIGAAPEFQLREKLDTLLD</sequence>
<dbReference type="PRINTS" id="PR00421">
    <property type="entry name" value="THIOREDOXIN"/>
</dbReference>
<keyword evidence="12" id="KW-1185">Reference proteome</keyword>
<keyword evidence="5 9" id="KW-0676">Redox-active center</keyword>
<evidence type="ECO:0000313" key="12">
    <source>
        <dbReference type="Proteomes" id="UP000076715"/>
    </source>
</evidence>
<dbReference type="Proteomes" id="UP000076715">
    <property type="component" value="Unassembled WGS sequence"/>
</dbReference>
<dbReference type="GO" id="GO:0005737">
    <property type="term" value="C:cytoplasm"/>
    <property type="evidence" value="ECO:0007669"/>
    <property type="project" value="TreeGrafter"/>
</dbReference>
<reference evidence="11 12" key="1">
    <citation type="submission" date="2016-01" db="EMBL/GenBank/DDBJ databases">
        <title>The draft genome sequence of Aquimarina sp. RZW4-3-2.</title>
        <authorList>
            <person name="Wang Y."/>
        </authorList>
    </citation>
    <scope>NUCLEOTIDE SEQUENCE [LARGE SCALE GENOMIC DNA]</scope>
    <source>
        <strain evidence="11 12">RZW4-3-2</strain>
    </source>
</reference>
<evidence type="ECO:0000256" key="9">
    <source>
        <dbReference type="PIRSR" id="PIRSR000077-4"/>
    </source>
</evidence>
<evidence type="ECO:0000256" key="2">
    <source>
        <dbReference type="ARBA" id="ARBA00022448"/>
    </source>
</evidence>
<name>A0A162XDB3_9FLAO</name>
<feature type="site" description="Contributes to redox potential value" evidence="8">
    <location>
        <position position="30"/>
    </location>
</feature>
<feature type="active site" description="Nucleophile" evidence="8">
    <location>
        <position position="29"/>
    </location>
</feature>
<evidence type="ECO:0000256" key="7">
    <source>
        <dbReference type="PIRNR" id="PIRNR000077"/>
    </source>
</evidence>
<evidence type="ECO:0000313" key="11">
    <source>
        <dbReference type="EMBL" id="KZS38564.1"/>
    </source>
</evidence>
<feature type="site" description="Contributes to redox potential value" evidence="8">
    <location>
        <position position="31"/>
    </location>
</feature>
<dbReference type="PROSITE" id="PS51352">
    <property type="entry name" value="THIOREDOXIN_2"/>
    <property type="match status" value="1"/>
</dbReference>
<evidence type="ECO:0000256" key="5">
    <source>
        <dbReference type="ARBA" id="ARBA00023284"/>
    </source>
</evidence>
<dbReference type="FunFam" id="3.40.30.10:FF:000001">
    <property type="entry name" value="Thioredoxin"/>
    <property type="match status" value="1"/>
</dbReference>
<dbReference type="STRING" id="1642818.AWE51_13260"/>
<dbReference type="SUPFAM" id="SSF52833">
    <property type="entry name" value="Thioredoxin-like"/>
    <property type="match status" value="1"/>
</dbReference>
<proteinExistence type="inferred from homology"/>
<gene>
    <name evidence="11" type="ORF">AWE51_13260</name>
</gene>
<keyword evidence="4 9" id="KW-1015">Disulfide bond</keyword>
<evidence type="ECO:0000256" key="3">
    <source>
        <dbReference type="ARBA" id="ARBA00022982"/>
    </source>
</evidence>
<dbReference type="AlphaFoldDB" id="A0A162XDB3"/>
<dbReference type="GO" id="GO:0015035">
    <property type="term" value="F:protein-disulfide reductase activity"/>
    <property type="evidence" value="ECO:0007669"/>
    <property type="project" value="UniProtKB-UniRule"/>
</dbReference>
<feature type="site" description="Deprotonates C-terminal active site Cys" evidence="8">
    <location>
        <position position="23"/>
    </location>
</feature>
<dbReference type="OrthoDB" id="9790390at2"/>
<dbReference type="InterPro" id="IPR005746">
    <property type="entry name" value="Thioredoxin"/>
</dbReference>
<evidence type="ECO:0000256" key="4">
    <source>
        <dbReference type="ARBA" id="ARBA00023157"/>
    </source>
</evidence>
<dbReference type="EMBL" id="LQRT01000046">
    <property type="protein sequence ID" value="KZS38564.1"/>
    <property type="molecule type" value="Genomic_DNA"/>
</dbReference>
<dbReference type="RefSeq" id="WP_066317937.1">
    <property type="nucleotide sequence ID" value="NZ_LQRT01000046.1"/>
</dbReference>
<feature type="disulfide bond" description="Redox-active" evidence="9">
    <location>
        <begin position="29"/>
        <end position="32"/>
    </location>
</feature>
<dbReference type="InterPro" id="IPR013766">
    <property type="entry name" value="Thioredoxin_domain"/>
</dbReference>
<keyword evidence="2" id="KW-0813">Transport</keyword>
<organism evidence="11 12">
    <name type="scientific">Aquimarina aggregata</name>
    <dbReference type="NCBI Taxonomy" id="1642818"/>
    <lineage>
        <taxon>Bacteria</taxon>
        <taxon>Pseudomonadati</taxon>
        <taxon>Bacteroidota</taxon>
        <taxon>Flavobacteriia</taxon>
        <taxon>Flavobacteriales</taxon>
        <taxon>Flavobacteriaceae</taxon>
        <taxon>Aquimarina</taxon>
    </lineage>
</organism>
<dbReference type="Gene3D" id="3.40.30.10">
    <property type="entry name" value="Glutaredoxin"/>
    <property type="match status" value="1"/>
</dbReference>
<evidence type="ECO:0000256" key="8">
    <source>
        <dbReference type="PIRSR" id="PIRSR000077-1"/>
    </source>
</evidence>
<dbReference type="PROSITE" id="PS00194">
    <property type="entry name" value="THIOREDOXIN_1"/>
    <property type="match status" value="1"/>
</dbReference>
<feature type="active site" description="Nucleophile" evidence="8">
    <location>
        <position position="32"/>
    </location>
</feature>
<evidence type="ECO:0000256" key="6">
    <source>
        <dbReference type="NCBIfam" id="TIGR01068"/>
    </source>
</evidence>
<dbReference type="InterPro" id="IPR036249">
    <property type="entry name" value="Thioredoxin-like_sf"/>
</dbReference>
<accession>A0A162XDB3</accession>
<protein>
    <recommendedName>
        <fullName evidence="6 7">Thioredoxin</fullName>
    </recommendedName>
</protein>
<comment type="similarity">
    <text evidence="1 7">Belongs to the thioredoxin family.</text>
</comment>
<evidence type="ECO:0000259" key="10">
    <source>
        <dbReference type="PROSITE" id="PS51352"/>
    </source>
</evidence>
<dbReference type="CDD" id="cd02947">
    <property type="entry name" value="TRX_family"/>
    <property type="match status" value="1"/>
</dbReference>
<dbReference type="PANTHER" id="PTHR45663:SF11">
    <property type="entry name" value="GEO12009P1"/>
    <property type="match status" value="1"/>
</dbReference>
<dbReference type="Pfam" id="PF00085">
    <property type="entry name" value="Thioredoxin"/>
    <property type="match status" value="1"/>
</dbReference>